<dbReference type="Proteomes" id="UP000054821">
    <property type="component" value="Unassembled WGS sequence"/>
</dbReference>
<dbReference type="EMBL" id="JPDN02000010">
    <property type="protein sequence ID" value="PON27446.1"/>
    <property type="molecule type" value="Genomic_DNA"/>
</dbReference>
<keyword evidence="13" id="KW-1185">Reference proteome</keyword>
<evidence type="ECO:0000256" key="4">
    <source>
        <dbReference type="ARBA" id="ARBA00022801"/>
    </source>
</evidence>
<dbReference type="InterPro" id="IPR023828">
    <property type="entry name" value="Peptidase_S8_Ser-AS"/>
</dbReference>
<keyword evidence="3 9" id="KW-0732">Signal</keyword>
<comment type="similarity">
    <text evidence="1 7 8">Belongs to the peptidase S8 family.</text>
</comment>
<dbReference type="InterPro" id="IPR022398">
    <property type="entry name" value="Peptidase_S8_His-AS"/>
</dbReference>
<evidence type="ECO:0000256" key="5">
    <source>
        <dbReference type="ARBA" id="ARBA00022825"/>
    </source>
</evidence>
<evidence type="ECO:0000256" key="1">
    <source>
        <dbReference type="ARBA" id="ARBA00011073"/>
    </source>
</evidence>
<evidence type="ECO:0000256" key="6">
    <source>
        <dbReference type="PIRSR" id="PIRSR615500-1"/>
    </source>
</evidence>
<dbReference type="InterPro" id="IPR000209">
    <property type="entry name" value="Peptidase_S8/S53_dom"/>
</dbReference>
<keyword evidence="2 7" id="KW-0645">Protease</keyword>
<dbReference type="GO" id="GO:0016020">
    <property type="term" value="C:membrane"/>
    <property type="evidence" value="ECO:0007669"/>
    <property type="project" value="InterPro"/>
</dbReference>
<dbReference type="InterPro" id="IPR050131">
    <property type="entry name" value="Peptidase_S8_subtilisin-like"/>
</dbReference>
<proteinExistence type="inferred from homology"/>
<dbReference type="GO" id="GO:0004252">
    <property type="term" value="F:serine-type endopeptidase activity"/>
    <property type="evidence" value="ECO:0007669"/>
    <property type="project" value="UniProtKB-UniRule"/>
</dbReference>
<evidence type="ECO:0000259" key="10">
    <source>
        <dbReference type="Pfam" id="PF00082"/>
    </source>
</evidence>
<dbReference type="PROSITE" id="PS00137">
    <property type="entry name" value="SUBTILASE_HIS"/>
    <property type="match status" value="1"/>
</dbReference>
<evidence type="ECO:0000256" key="9">
    <source>
        <dbReference type="SAM" id="SignalP"/>
    </source>
</evidence>
<comment type="caution">
    <text evidence="12">The sequence shown here is derived from an EMBL/GenBank/DDBJ whole genome shotgun (WGS) entry which is preliminary data.</text>
</comment>
<feature type="domain" description="C5a peptidase/Subtilisin-like protease SBT2-like Fn3-like" evidence="11">
    <location>
        <begin position="632"/>
        <end position="749"/>
    </location>
</feature>
<dbReference type="CDD" id="cd07489">
    <property type="entry name" value="Peptidases_S8_5"/>
    <property type="match status" value="1"/>
</dbReference>
<feature type="signal peptide" evidence="9">
    <location>
        <begin position="1"/>
        <end position="19"/>
    </location>
</feature>
<dbReference type="PROSITE" id="PS00138">
    <property type="entry name" value="SUBTILASE_SER"/>
    <property type="match status" value="1"/>
</dbReference>
<dbReference type="PROSITE" id="PS51892">
    <property type="entry name" value="SUBTILASE"/>
    <property type="match status" value="1"/>
</dbReference>
<evidence type="ECO:0000256" key="8">
    <source>
        <dbReference type="RuleBase" id="RU003355"/>
    </source>
</evidence>
<dbReference type="RefSeq" id="XP_018662918.1">
    <property type="nucleotide sequence ID" value="XM_018803867.1"/>
</dbReference>
<dbReference type="InterPro" id="IPR034187">
    <property type="entry name" value="Peptidases_S8_5"/>
</dbReference>
<evidence type="ECO:0000256" key="7">
    <source>
        <dbReference type="PROSITE-ProRule" id="PRU01240"/>
    </source>
</evidence>
<dbReference type="Gene3D" id="3.40.50.200">
    <property type="entry name" value="Peptidase S8/S53 domain"/>
    <property type="match status" value="2"/>
</dbReference>
<evidence type="ECO:0000256" key="2">
    <source>
        <dbReference type="ARBA" id="ARBA00022670"/>
    </source>
</evidence>
<dbReference type="GO" id="GO:0006508">
    <property type="term" value="P:proteolysis"/>
    <property type="evidence" value="ECO:0007669"/>
    <property type="project" value="UniProtKB-KW"/>
</dbReference>
<feature type="active site" description="Charge relay system" evidence="6 7">
    <location>
        <position position="226"/>
    </location>
</feature>
<dbReference type="AlphaFoldDB" id="A0A2P4ZT18"/>
<accession>A0A2P4ZT18</accession>
<dbReference type="InterPro" id="IPR036852">
    <property type="entry name" value="Peptidase_S8/S53_dom_sf"/>
</dbReference>
<name>A0A2P4ZT18_9HYPO</name>
<sequence>MGNIRALLATAALVLLVSGDSTTIRDGRYRANVGKPGTKAIVPRSFIVELDPNTVSSSPAAHLSKYSSVSYTLRHEFNSSEIFYGLSITLPDGTSPNDLKSVPGVSSISPVHIVPRPAPANGTYSGPLSTPKSNTSIPHVTGTSDITHTLKMGNVDKLHSQGIKGQGIKIAVIDTGVDYTHPSLGGGFGPGNKIAFGTDLVGDAYTGANTPVPDDDPLATCTTGFHGTHVSGIIGAVDAPGTGFGLVGVAPEATLGMYRVFGCEGNAGTDVIIDAIQKASGEGVDIITMSIGSLVYYEANSPYTTAVQNAIAKGIVVIASAGNDGQYGPFAVSAPAVDPGVVSVGSIENDIYPAVYHAEDSSGHTINYLSTISFTATDAFTIYPLGLGLTVPPDTPLGCFFDAWTAATAPGAIQDPEHTAIFLPGSDLCPLGDFIDQIPQTNVTRIIISASDADQPVIYNPPGLANNITIILLDVPSSQLVGKGVSDAQAAGKNYTLLFKDKNVYDASSPEGGSVDFFSTIGPSIEGSLQPSLSAPGGSILSTYPVSGGGYGVFSGTSQAAPFAAGCFALLKSARPELSSTEMVSIMQSTSRPLASQSDVQVLSSTGQQGGGLIDCFSAVQAESIVTPSQLSLGDTPSPKSQTLSVRNLSKKSSKSFTVSHDPAAYIRLVTNLTGGDFYWYEQFALHNEKKYAGASFSYTQFVLAPGQSIDLEVKLSPPKENADLEITLPTYSGFVRIEESSVKHTVPYIGLPYSRYSAKDILPANLTAAFGEDLPAAFDNNLHEPDVDFRVFQLQDPTGTSPISDIGFPYISFFISQPSIYTRADLVPINTTFVPTRYGFNTSIIFDPNENPPKLPLGKGFFGVPSYINLGEWASTSTVPDGPSADEDVTFAPGPYLFASYAVVTGIGYTGPGGTRGLNITGGDYRVLLRSLRYGGDINNPKDYISWLGPVMRILPFVPSN</sequence>
<dbReference type="InterPro" id="IPR023827">
    <property type="entry name" value="Peptidase_S8_Asp-AS"/>
</dbReference>
<dbReference type="Pfam" id="PF00082">
    <property type="entry name" value="Peptidase_S8"/>
    <property type="match status" value="1"/>
</dbReference>
<dbReference type="PANTHER" id="PTHR43806">
    <property type="entry name" value="PEPTIDASE S8"/>
    <property type="match status" value="1"/>
</dbReference>
<feature type="active site" description="Charge relay system" evidence="6 7">
    <location>
        <position position="558"/>
    </location>
</feature>
<dbReference type="STRING" id="398673.A0A2P4ZT18"/>
<feature type="active site" description="Charge relay system" evidence="6 7">
    <location>
        <position position="174"/>
    </location>
</feature>
<dbReference type="PANTHER" id="PTHR43806:SF66">
    <property type="entry name" value="SERIN ENDOPEPTIDASE"/>
    <property type="match status" value="1"/>
</dbReference>
<organism evidence="12 13">
    <name type="scientific">Trichoderma gamsii</name>
    <dbReference type="NCBI Taxonomy" id="398673"/>
    <lineage>
        <taxon>Eukaryota</taxon>
        <taxon>Fungi</taxon>
        <taxon>Dikarya</taxon>
        <taxon>Ascomycota</taxon>
        <taxon>Pezizomycotina</taxon>
        <taxon>Sordariomycetes</taxon>
        <taxon>Hypocreomycetidae</taxon>
        <taxon>Hypocreales</taxon>
        <taxon>Hypocreaceae</taxon>
        <taxon>Trichoderma</taxon>
    </lineage>
</organism>
<feature type="chain" id="PRO_5015125551" evidence="9">
    <location>
        <begin position="20"/>
        <end position="962"/>
    </location>
</feature>
<dbReference type="SUPFAM" id="SSF52743">
    <property type="entry name" value="Subtilisin-like"/>
    <property type="match status" value="1"/>
</dbReference>
<evidence type="ECO:0000256" key="3">
    <source>
        <dbReference type="ARBA" id="ARBA00022729"/>
    </source>
</evidence>
<keyword evidence="4 7" id="KW-0378">Hydrolase</keyword>
<dbReference type="GeneID" id="29983950"/>
<dbReference type="InterPro" id="IPR015500">
    <property type="entry name" value="Peptidase_S8_subtilisin-rel"/>
</dbReference>
<protein>
    <submittedName>
        <fullName evidence="12">Peptidase</fullName>
    </submittedName>
</protein>
<keyword evidence="5 7" id="KW-0720">Serine protease</keyword>
<evidence type="ECO:0000259" key="11">
    <source>
        <dbReference type="Pfam" id="PF06280"/>
    </source>
</evidence>
<dbReference type="Pfam" id="PF06280">
    <property type="entry name" value="fn3_5"/>
    <property type="match status" value="1"/>
</dbReference>
<dbReference type="PROSITE" id="PS00136">
    <property type="entry name" value="SUBTILASE_ASP"/>
    <property type="match status" value="1"/>
</dbReference>
<evidence type="ECO:0000313" key="13">
    <source>
        <dbReference type="Proteomes" id="UP000054821"/>
    </source>
</evidence>
<dbReference type="InterPro" id="IPR010435">
    <property type="entry name" value="C5a/SBT2-like_Fn3"/>
</dbReference>
<reference evidence="12 13" key="1">
    <citation type="journal article" date="2016" name="Genome Announc.">
        <title>Draft Whole-Genome Sequence of Trichoderma gamsii T6085, a Promising Biocontrol Agent of Fusarium Head Blight on Wheat.</title>
        <authorList>
            <person name="Baroncelli R."/>
            <person name="Zapparata A."/>
            <person name="Piaggeschi G."/>
            <person name="Sarrocco S."/>
            <person name="Vannacci G."/>
        </authorList>
    </citation>
    <scope>NUCLEOTIDE SEQUENCE [LARGE SCALE GENOMIC DNA]</scope>
    <source>
        <strain evidence="12 13">T6085</strain>
    </source>
</reference>
<feature type="domain" description="Peptidase S8/S53" evidence="10">
    <location>
        <begin position="165"/>
        <end position="594"/>
    </location>
</feature>
<gene>
    <name evidence="12" type="ORF">TGAM01_v203827</name>
</gene>
<dbReference type="PRINTS" id="PR00723">
    <property type="entry name" value="SUBTILISIN"/>
</dbReference>
<evidence type="ECO:0000313" key="12">
    <source>
        <dbReference type="EMBL" id="PON27446.1"/>
    </source>
</evidence>